<reference evidence="2" key="1">
    <citation type="submission" date="2016-11" db="EMBL/GenBank/DDBJ databases">
        <authorList>
            <person name="Varghese N."/>
            <person name="Submissions S."/>
        </authorList>
    </citation>
    <scope>NUCLEOTIDE SEQUENCE [LARGE SCALE GENOMIC DNA]</scope>
    <source>
        <strain evidence="2">DSM 11792</strain>
    </source>
</reference>
<dbReference type="RefSeq" id="WP_073164176.1">
    <property type="nucleotide sequence ID" value="NZ_FQUW01000012.1"/>
</dbReference>
<proteinExistence type="predicted"/>
<dbReference type="EMBL" id="FQUW01000012">
    <property type="protein sequence ID" value="SHE98923.1"/>
    <property type="molecule type" value="Genomic_DNA"/>
</dbReference>
<accession>A0A1M4Y027</accession>
<organism evidence="1 2">
    <name type="scientific">Desulfofundulus australicus DSM 11792</name>
    <dbReference type="NCBI Taxonomy" id="1121425"/>
    <lineage>
        <taxon>Bacteria</taxon>
        <taxon>Bacillati</taxon>
        <taxon>Bacillota</taxon>
        <taxon>Clostridia</taxon>
        <taxon>Eubacteriales</taxon>
        <taxon>Peptococcaceae</taxon>
        <taxon>Desulfofundulus</taxon>
    </lineage>
</organism>
<evidence type="ECO:0000313" key="2">
    <source>
        <dbReference type="Proteomes" id="UP000184196"/>
    </source>
</evidence>
<dbReference type="AlphaFoldDB" id="A0A1M4Y027"/>
<dbReference type="Proteomes" id="UP000184196">
    <property type="component" value="Unassembled WGS sequence"/>
</dbReference>
<protein>
    <recommendedName>
        <fullName evidence="3">Restriction endonuclease</fullName>
    </recommendedName>
</protein>
<gene>
    <name evidence="1" type="ORF">SAMN02745218_01227</name>
</gene>
<name>A0A1M4Y027_9FIRM</name>
<keyword evidence="2" id="KW-1185">Reference proteome</keyword>
<dbReference type="OrthoDB" id="9795163at2"/>
<evidence type="ECO:0008006" key="3">
    <source>
        <dbReference type="Google" id="ProtNLM"/>
    </source>
</evidence>
<evidence type="ECO:0000313" key="1">
    <source>
        <dbReference type="EMBL" id="SHE98923.1"/>
    </source>
</evidence>
<sequence>MGKIKETDLFFPVKEWLEERGYDVYSEIENDYNWGRADVVGVCGPVAVVVQLKSALSVNVIGQAVDWLPYANLVYVGVPRGKNGVNPHAVKILKRFGVGIFQVACCRVLGKEYWGCTEYARAKFNRHAVTDWKDKLTEEYKANPPGGHSGGGYLTRYRLMMNNVRRFVEEQTKDGRWLTIEQILEHCWTYYRCPKQSLARALLRIEKDWCEVGKLNGKLVFRVTQR</sequence>